<dbReference type="OrthoDB" id="539335at2759"/>
<evidence type="ECO:0000313" key="3">
    <source>
        <dbReference type="EMBL" id="KAG2424929.1"/>
    </source>
</evidence>
<evidence type="ECO:0000256" key="1">
    <source>
        <dbReference type="SAM" id="Phobius"/>
    </source>
</evidence>
<feature type="chain" id="PRO_5032524025" evidence="2">
    <location>
        <begin position="35"/>
        <end position="1030"/>
    </location>
</feature>
<keyword evidence="4" id="KW-1185">Reference proteome</keyword>
<protein>
    <submittedName>
        <fullName evidence="3">Uncharacterized protein</fullName>
    </submittedName>
</protein>
<gene>
    <name evidence="3" type="ORF">HXX76_014087</name>
</gene>
<dbReference type="Proteomes" id="UP000650467">
    <property type="component" value="Unassembled WGS sequence"/>
</dbReference>
<keyword evidence="2" id="KW-0732">Signal</keyword>
<feature type="transmembrane region" description="Helical" evidence="1">
    <location>
        <begin position="1011"/>
        <end position="1028"/>
    </location>
</feature>
<accession>A0A835SDF4</accession>
<organism evidence="3 4">
    <name type="scientific">Chlamydomonas incerta</name>
    <dbReference type="NCBI Taxonomy" id="51695"/>
    <lineage>
        <taxon>Eukaryota</taxon>
        <taxon>Viridiplantae</taxon>
        <taxon>Chlorophyta</taxon>
        <taxon>core chlorophytes</taxon>
        <taxon>Chlorophyceae</taxon>
        <taxon>CS clade</taxon>
        <taxon>Chlamydomonadales</taxon>
        <taxon>Chlamydomonadaceae</taxon>
        <taxon>Chlamydomonas</taxon>
    </lineage>
</organism>
<dbReference type="InterPro" id="IPR052050">
    <property type="entry name" value="SecEffector_AnkRepeat"/>
</dbReference>
<dbReference type="EMBL" id="JAEHOC010000060">
    <property type="protein sequence ID" value="KAG2424929.1"/>
    <property type="molecule type" value="Genomic_DNA"/>
</dbReference>
<keyword evidence="1" id="KW-0472">Membrane</keyword>
<keyword evidence="1" id="KW-0812">Transmembrane</keyword>
<dbReference type="InterPro" id="IPR007577">
    <property type="entry name" value="GlycoTrfase_DXD_sugar-bd_CS"/>
</dbReference>
<dbReference type="Pfam" id="PF12796">
    <property type="entry name" value="Ank_2"/>
    <property type="match status" value="2"/>
</dbReference>
<comment type="caution">
    <text evidence="3">The sequence shown here is derived from an EMBL/GenBank/DDBJ whole genome shotgun (WGS) entry which is preliminary data.</text>
</comment>
<evidence type="ECO:0000313" key="4">
    <source>
        <dbReference type="Proteomes" id="UP000650467"/>
    </source>
</evidence>
<dbReference type="InterPro" id="IPR029044">
    <property type="entry name" value="Nucleotide-diphossugar_trans"/>
</dbReference>
<dbReference type="SUPFAM" id="SSF53448">
    <property type="entry name" value="Nucleotide-diphospho-sugar transferases"/>
    <property type="match status" value="1"/>
</dbReference>
<name>A0A835SDF4_CHLIN</name>
<dbReference type="PANTHER" id="PTHR46586:SF3">
    <property type="entry name" value="ANKYRIN REPEAT-CONTAINING PROTEIN"/>
    <property type="match status" value="1"/>
</dbReference>
<dbReference type="SUPFAM" id="SSF48403">
    <property type="entry name" value="Ankyrin repeat"/>
    <property type="match status" value="1"/>
</dbReference>
<dbReference type="InterPro" id="IPR002110">
    <property type="entry name" value="Ankyrin_rpt"/>
</dbReference>
<dbReference type="Gene3D" id="3.90.550.20">
    <property type="match status" value="1"/>
</dbReference>
<proteinExistence type="predicted"/>
<dbReference type="InterPro" id="IPR036770">
    <property type="entry name" value="Ankyrin_rpt-contain_sf"/>
</dbReference>
<dbReference type="AlphaFoldDB" id="A0A835SDF4"/>
<feature type="signal peptide" evidence="2">
    <location>
        <begin position="1"/>
        <end position="34"/>
    </location>
</feature>
<reference evidence="3" key="1">
    <citation type="journal article" date="2020" name="bioRxiv">
        <title>Comparative genomics of Chlamydomonas.</title>
        <authorList>
            <person name="Craig R.J."/>
            <person name="Hasan A.R."/>
            <person name="Ness R.W."/>
            <person name="Keightley P.D."/>
        </authorList>
    </citation>
    <scope>NUCLEOTIDE SEQUENCE</scope>
    <source>
        <strain evidence="3">SAG 7.73</strain>
    </source>
</reference>
<dbReference type="SMART" id="SM00248">
    <property type="entry name" value="ANK"/>
    <property type="match status" value="6"/>
</dbReference>
<sequence length="1030" mass="113497">MFGGRVGFLEAVVAVALVVLLLLLLFGRPGEVVAVQSRVDGRSYIVQNLPDKQQAADLLGSINLDLVRLVQHMSAKFPGDDRAVRLAANFDPDRVYEAGRRDIYTSYSVNKGEKIVLCLRSRDVTNELEEKNIIMYVAIHELAHLMTHEVGHTPTFWANNRLLLEEAVLLGLYRRVSPPPSLQFLADLMQSVGACSSGGAVREVVRATLRRRFSDPGVCLNPGSLLVKLRSADLDPDLILSALSPLSHLEDPVPLGRELLLWHHKWLCCKTCGEGLCAINSYSLAMVAVGVCRDSHAELFSLAKEIGWATEAELRTSRSRAMSSMILAAVDANNVSLLRRLHAHIGGSRRDRNLNHHLIEAAAMGHEETLRYLHAECGARCDTDGGEALVAAAYHGQMGTLRYLHEVGGVSCSCQSGRALLESVEEGHLEVVKYLHTAGGVSLNIREGSLMVHAAYSDANLHILRYLHEECGMDCGVQEGEALVEAAQNGCLEVVKYLHERGGVDCRIRDGQAMVVAATYGHLDVVRYLHLEGGVDCWVQGGQPVLKATENGFMGVAIGIVFHRNADARVVRRNLFSQNTDSLLSWQNGNTMSLCLRDPRSTTELHRPIDRRELTVAQVSFPHLMLSTSRAQLDLLLVSDVELTGDSLKLYVFPLSLQQTDYELQQFTWEWDVVTFDIFDGGSGETLLEGVEVPMRPDCLEYAVRIPPGAFVWPEDGGKAAVAGGVIPRRIWQTTSLKYMDAFLYGAIRSVVDANPGFQHSLFLDADCEAFIGQNLGGRVLQAYRTVVPGAFKADLWRYCVLYVHGGVYVDCKMIAKSGLAPLLGPTTDLVLVFSPIECIQKLAFSPVYTALIACTPRHPLMRACIDKCTDNILSRLKPEDLLSITGPNMMFQLIREFLARDPESFARTKILEHSNNGGTEPHEFTISDPANRRLLFHKQYPFYYRKVGSSHYSQAGPEDLYRDPSPPPADAREALGSAAGITPLFDPNSRMPWAPGIGNPGTRWTSLHCVLQAAAIAIYFTVAFLALKL</sequence>
<evidence type="ECO:0000256" key="2">
    <source>
        <dbReference type="SAM" id="SignalP"/>
    </source>
</evidence>
<dbReference type="PANTHER" id="PTHR46586">
    <property type="entry name" value="ANKYRIN REPEAT-CONTAINING PROTEIN"/>
    <property type="match status" value="1"/>
</dbReference>
<dbReference type="Gene3D" id="1.25.40.20">
    <property type="entry name" value="Ankyrin repeat-containing domain"/>
    <property type="match status" value="2"/>
</dbReference>
<dbReference type="Pfam" id="PF04488">
    <property type="entry name" value="Gly_transf_sug"/>
    <property type="match status" value="1"/>
</dbReference>
<keyword evidence="1" id="KW-1133">Transmembrane helix</keyword>